<name>A0AAW2XE95_9LAMI</name>
<dbReference type="InterPro" id="IPR035595">
    <property type="entry name" value="UDP_glycos_trans_CS"/>
</dbReference>
<dbReference type="AlphaFoldDB" id="A0AAW2XE95"/>
<evidence type="ECO:0000256" key="4">
    <source>
        <dbReference type="RuleBase" id="RU003718"/>
    </source>
</evidence>
<organism evidence="6">
    <name type="scientific">Sesamum latifolium</name>
    <dbReference type="NCBI Taxonomy" id="2727402"/>
    <lineage>
        <taxon>Eukaryota</taxon>
        <taxon>Viridiplantae</taxon>
        <taxon>Streptophyta</taxon>
        <taxon>Embryophyta</taxon>
        <taxon>Tracheophyta</taxon>
        <taxon>Spermatophyta</taxon>
        <taxon>Magnoliopsida</taxon>
        <taxon>eudicotyledons</taxon>
        <taxon>Gunneridae</taxon>
        <taxon>Pentapetalae</taxon>
        <taxon>asterids</taxon>
        <taxon>lamiids</taxon>
        <taxon>Lamiales</taxon>
        <taxon>Pedaliaceae</taxon>
        <taxon>Sesamum</taxon>
    </lineage>
</organism>
<dbReference type="Gene3D" id="3.40.50.2000">
    <property type="entry name" value="Glycogen Phosphorylase B"/>
    <property type="match status" value="2"/>
</dbReference>
<reference evidence="6" key="1">
    <citation type="submission" date="2020-06" db="EMBL/GenBank/DDBJ databases">
        <authorList>
            <person name="Li T."/>
            <person name="Hu X."/>
            <person name="Zhang T."/>
            <person name="Song X."/>
            <person name="Zhang H."/>
            <person name="Dai N."/>
            <person name="Sheng W."/>
            <person name="Hou X."/>
            <person name="Wei L."/>
        </authorList>
    </citation>
    <scope>NUCLEOTIDE SEQUENCE</scope>
    <source>
        <strain evidence="6">KEN1</strain>
        <tissue evidence="6">Leaf</tissue>
    </source>
</reference>
<accession>A0AAW2XE95</accession>
<proteinExistence type="inferred from homology"/>
<evidence type="ECO:0000256" key="3">
    <source>
        <dbReference type="ARBA" id="ARBA00022679"/>
    </source>
</evidence>
<evidence type="ECO:0000313" key="6">
    <source>
        <dbReference type="EMBL" id="KAL0452455.1"/>
    </source>
</evidence>
<evidence type="ECO:0000256" key="2">
    <source>
        <dbReference type="ARBA" id="ARBA00022676"/>
    </source>
</evidence>
<protein>
    <recommendedName>
        <fullName evidence="5">Glycosyltransferase</fullName>
        <ecNumber evidence="5">2.4.1.-</ecNumber>
    </recommendedName>
</protein>
<comment type="similarity">
    <text evidence="1 4">Belongs to the UDP-glycosyltransferase family.</text>
</comment>
<keyword evidence="2 4" id="KW-0328">Glycosyltransferase</keyword>
<dbReference type="Pfam" id="PF00201">
    <property type="entry name" value="UDPGT"/>
    <property type="match status" value="1"/>
</dbReference>
<gene>
    <name evidence="6" type="ORF">Slati_1223600</name>
</gene>
<dbReference type="EC" id="2.4.1.-" evidence="5"/>
<dbReference type="PROSITE" id="PS00375">
    <property type="entry name" value="UDPGT"/>
    <property type="match status" value="1"/>
</dbReference>
<dbReference type="CDD" id="cd03784">
    <property type="entry name" value="GT1_Gtf-like"/>
    <property type="match status" value="1"/>
</dbReference>
<dbReference type="PANTHER" id="PTHR48048">
    <property type="entry name" value="GLYCOSYLTRANSFERASE"/>
    <property type="match status" value="1"/>
</dbReference>
<evidence type="ECO:0000256" key="1">
    <source>
        <dbReference type="ARBA" id="ARBA00009995"/>
    </source>
</evidence>
<dbReference type="FunFam" id="3.40.50.2000:FF:000020">
    <property type="entry name" value="Glycosyltransferase"/>
    <property type="match status" value="1"/>
</dbReference>
<keyword evidence="3 4" id="KW-0808">Transferase</keyword>
<dbReference type="InterPro" id="IPR002213">
    <property type="entry name" value="UDP_glucos_trans"/>
</dbReference>
<comment type="caution">
    <text evidence="6">The sequence shown here is derived from an EMBL/GenBank/DDBJ whole genome shotgun (WGS) entry which is preliminary data.</text>
</comment>
<evidence type="ECO:0000256" key="5">
    <source>
        <dbReference type="RuleBase" id="RU362057"/>
    </source>
</evidence>
<dbReference type="SUPFAM" id="SSF53756">
    <property type="entry name" value="UDP-Glycosyltransferase/glycogen phosphorylase"/>
    <property type="match status" value="1"/>
</dbReference>
<dbReference type="EMBL" id="JACGWN010000004">
    <property type="protein sequence ID" value="KAL0452455.1"/>
    <property type="molecule type" value="Genomic_DNA"/>
</dbReference>
<sequence length="427" mass="46996">MLSTAAVSVSPTVTYHRLASPVIPQNSTSNPVELFFEIPRLTNPNIRQALQEIQQKSNIKAFVIDFFCNSAFEVATSMNIPTYFWFSSGAFGLCFILHLPTIHETIAGDIGDLNDFVEVPGCPLLHSSDLPESVFYRESKVEEHFVDTAINMQKSAGILVHSFCALEFRAMEALTNGLCVPNGPTPPVYSLGPLIEEENNKHAGAQHECLRWLDSQPSKSVIFLCFGRRGAFSGEQLKAIALGLENSCYRFLWAVRSPPGKRDLGSEEEPDLATLLPEGFLERTKDSGLVLKSWAPQMEVLRHGSVGGFVTHCGQSSVLEAVSFGVPMIGWPLYADQRMNRVFMVEEMKVALPLEEAAGGFVTAAELEKRVKELMETKAGKEVGRRVMEMKSAAEAAVMRKGGSSLVALDKFMETISTRNCENSHAN</sequence>
<dbReference type="InterPro" id="IPR050481">
    <property type="entry name" value="UDP-glycosyltransf_plant"/>
</dbReference>
<reference evidence="6" key="2">
    <citation type="journal article" date="2024" name="Plant">
        <title>Genomic evolution and insights into agronomic trait innovations of Sesamum species.</title>
        <authorList>
            <person name="Miao H."/>
            <person name="Wang L."/>
            <person name="Qu L."/>
            <person name="Liu H."/>
            <person name="Sun Y."/>
            <person name="Le M."/>
            <person name="Wang Q."/>
            <person name="Wei S."/>
            <person name="Zheng Y."/>
            <person name="Lin W."/>
            <person name="Duan Y."/>
            <person name="Cao H."/>
            <person name="Xiong S."/>
            <person name="Wang X."/>
            <person name="Wei L."/>
            <person name="Li C."/>
            <person name="Ma Q."/>
            <person name="Ju M."/>
            <person name="Zhao R."/>
            <person name="Li G."/>
            <person name="Mu C."/>
            <person name="Tian Q."/>
            <person name="Mei H."/>
            <person name="Zhang T."/>
            <person name="Gao T."/>
            <person name="Zhang H."/>
        </authorList>
    </citation>
    <scope>NUCLEOTIDE SEQUENCE</scope>
    <source>
        <strain evidence="6">KEN1</strain>
    </source>
</reference>
<dbReference type="GO" id="GO:0035251">
    <property type="term" value="F:UDP-glucosyltransferase activity"/>
    <property type="evidence" value="ECO:0007669"/>
    <property type="project" value="InterPro"/>
</dbReference>
<dbReference type="PANTHER" id="PTHR48048:SF70">
    <property type="entry name" value="ISOFLAVONE 7-O-GLUCOSYLTRANSFERASE"/>
    <property type="match status" value="1"/>
</dbReference>